<feature type="compositionally biased region" description="Polar residues" evidence="2">
    <location>
        <begin position="837"/>
        <end position="860"/>
    </location>
</feature>
<feature type="compositionally biased region" description="Low complexity" evidence="2">
    <location>
        <begin position="615"/>
        <end position="625"/>
    </location>
</feature>
<evidence type="ECO:0000313" key="4">
    <source>
        <dbReference type="EMBL" id="ORZ27869.1"/>
    </source>
</evidence>
<dbReference type="Pfam" id="PF04082">
    <property type="entry name" value="Fungal_trans"/>
    <property type="match status" value="1"/>
</dbReference>
<feature type="compositionally biased region" description="Polar residues" evidence="2">
    <location>
        <begin position="637"/>
        <end position="654"/>
    </location>
</feature>
<dbReference type="GO" id="GO:0003677">
    <property type="term" value="F:DNA binding"/>
    <property type="evidence" value="ECO:0007669"/>
    <property type="project" value="InterPro"/>
</dbReference>
<dbReference type="AlphaFoldDB" id="A0A1Y2GZY5"/>
<proteinExistence type="predicted"/>
<dbReference type="GeneID" id="33568145"/>
<evidence type="ECO:0000256" key="2">
    <source>
        <dbReference type="SAM" id="MobiDB-lite"/>
    </source>
</evidence>
<organism evidence="4 5">
    <name type="scientific">Lobosporangium transversale</name>
    <dbReference type="NCBI Taxonomy" id="64571"/>
    <lineage>
        <taxon>Eukaryota</taxon>
        <taxon>Fungi</taxon>
        <taxon>Fungi incertae sedis</taxon>
        <taxon>Mucoromycota</taxon>
        <taxon>Mortierellomycotina</taxon>
        <taxon>Mortierellomycetes</taxon>
        <taxon>Mortierellales</taxon>
        <taxon>Mortierellaceae</taxon>
        <taxon>Lobosporangium</taxon>
    </lineage>
</organism>
<feature type="compositionally biased region" description="Polar residues" evidence="2">
    <location>
        <begin position="704"/>
        <end position="713"/>
    </location>
</feature>
<dbReference type="RefSeq" id="XP_021885572.1">
    <property type="nucleotide sequence ID" value="XM_022026302.1"/>
</dbReference>
<dbReference type="Proteomes" id="UP000193648">
    <property type="component" value="Unassembled WGS sequence"/>
</dbReference>
<dbReference type="EMBL" id="MCFF01000003">
    <property type="protein sequence ID" value="ORZ27869.1"/>
    <property type="molecule type" value="Genomic_DNA"/>
</dbReference>
<feature type="compositionally biased region" description="Polar residues" evidence="2">
    <location>
        <begin position="673"/>
        <end position="685"/>
    </location>
</feature>
<dbReference type="CDD" id="cd12148">
    <property type="entry name" value="fungal_TF_MHR"/>
    <property type="match status" value="1"/>
</dbReference>
<dbReference type="GO" id="GO:0006351">
    <property type="term" value="P:DNA-templated transcription"/>
    <property type="evidence" value="ECO:0007669"/>
    <property type="project" value="InterPro"/>
</dbReference>
<keyword evidence="1" id="KW-0539">Nucleus</keyword>
<accession>A0A1Y2GZY5</accession>
<feature type="domain" description="Xylanolytic transcriptional activator regulatory" evidence="3">
    <location>
        <begin position="93"/>
        <end position="215"/>
    </location>
</feature>
<protein>
    <recommendedName>
        <fullName evidence="3">Xylanolytic transcriptional activator regulatory domain-containing protein</fullName>
    </recommendedName>
</protein>
<feature type="region of interest" description="Disordered" evidence="2">
    <location>
        <begin position="495"/>
        <end position="874"/>
    </location>
</feature>
<evidence type="ECO:0000256" key="1">
    <source>
        <dbReference type="ARBA" id="ARBA00023242"/>
    </source>
</evidence>
<evidence type="ECO:0000259" key="3">
    <source>
        <dbReference type="Pfam" id="PF04082"/>
    </source>
</evidence>
<feature type="compositionally biased region" description="Low complexity" evidence="2">
    <location>
        <begin position="822"/>
        <end position="836"/>
    </location>
</feature>
<feature type="compositionally biased region" description="Polar residues" evidence="2">
    <location>
        <begin position="548"/>
        <end position="588"/>
    </location>
</feature>
<name>A0A1Y2GZY5_9FUNG</name>
<feature type="compositionally biased region" description="Low complexity" evidence="2">
    <location>
        <begin position="761"/>
        <end position="780"/>
    </location>
</feature>
<dbReference type="GO" id="GO:0008270">
    <property type="term" value="F:zinc ion binding"/>
    <property type="evidence" value="ECO:0007669"/>
    <property type="project" value="InterPro"/>
</dbReference>
<comment type="caution">
    <text evidence="4">The sequence shown here is derived from an EMBL/GenBank/DDBJ whole genome shotgun (WGS) entry which is preliminary data.</text>
</comment>
<keyword evidence="5" id="KW-1185">Reference proteome</keyword>
<gene>
    <name evidence="4" type="ORF">BCR41DRAFT_367422</name>
</gene>
<feature type="compositionally biased region" description="Polar residues" evidence="2">
    <location>
        <begin position="725"/>
        <end position="748"/>
    </location>
</feature>
<dbReference type="InterPro" id="IPR007219">
    <property type="entry name" value="XnlR_reg_dom"/>
</dbReference>
<dbReference type="InParanoid" id="A0A1Y2GZY5"/>
<evidence type="ECO:0000313" key="5">
    <source>
        <dbReference type="Proteomes" id="UP000193648"/>
    </source>
</evidence>
<feature type="compositionally biased region" description="Polar residues" evidence="2">
    <location>
        <begin position="798"/>
        <end position="821"/>
    </location>
</feature>
<feature type="region of interest" description="Disordered" evidence="2">
    <location>
        <begin position="1"/>
        <end position="34"/>
    </location>
</feature>
<sequence length="874" mass="95733">MHACSDKKVRTVPRRKAEVAPSQPPRSPSPELSSTLETVFSPAAQQFVKTVSGIPNVILQSLIQAADPDSCIAKGSPIPDEPTPNPEVMRELIQLYLRYSHPIHRIVNDQDPDFWPRLYDRLTPEAASIVYAMCTVGALYRNRPPGAENLDEMVGYFYRRTIAVHETRSEDIISIQTMLILQNFLVITLRSEECAKFLGRMLKIANDIRLAETVQKIASQPTMSPEDVVVRNTWRLLIWTEIMGNMLSLNNGPVDPMKDLTNAYLDARPEEMPSSKLSSGEIAYYHFGCLLKIFQSITRIRLPMSAGYLYPVTTTLDALANWHNSLPKHMRVNPRTGGAAALSSHASNLDLYYRLGHIVLLNNLPQSVRSSSTGLGPRRDSPLRMLATFANGITATVGDIVMEPDLRNFSIIIGMRCLTEAATIQTANSKEPDPAISTPAKVNLMKTLWCIRQFNFAVTSKAIGGILTSFDLAAKQASVPQTANTLVCLQTAIPTDSPTLPGPSHNRREHSLASDYTSSTASTRERSYMTSYEIDDAGNPDKERPSRDSATAPTVTLESPITGQHRSNIPMPGSTSQSAGGVTDSSTKTNHRVVDGDRSRSSPVLMFSPKLESPGGAASTATSGSRSPMPPPPQATYDRSQSNTQYGQDHNQPYHSRRAPETIPQRHYLDGHGSSQTNEHVSNPRASAWPQPHRSDGTDGQDYFDSSHQQQHNQIKRPTGPQPPHLSTATLPPNSSHPYQQSSHTPLSDASDIGAHHHGFSTGYSRPSSSPSTSSHGNYSRPPRSNRVEIDPYMDSAGASTLPMTQPDTEYTSPQQSTSRPGQAQGQTQGQTQGQAPSGTDSAFHSSRPITRPEYSSSDYSHGHKEQITIMGTF</sequence>
<reference evidence="4 5" key="1">
    <citation type="submission" date="2016-07" db="EMBL/GenBank/DDBJ databases">
        <title>Pervasive Adenine N6-methylation of Active Genes in Fungi.</title>
        <authorList>
            <consortium name="DOE Joint Genome Institute"/>
            <person name="Mondo S.J."/>
            <person name="Dannebaum R.O."/>
            <person name="Kuo R.C."/>
            <person name="Labutti K."/>
            <person name="Haridas S."/>
            <person name="Kuo A."/>
            <person name="Salamov A."/>
            <person name="Ahrendt S.R."/>
            <person name="Lipzen A."/>
            <person name="Sullivan W."/>
            <person name="Andreopoulos W.B."/>
            <person name="Clum A."/>
            <person name="Lindquist E."/>
            <person name="Daum C."/>
            <person name="Ramamoorthy G.K."/>
            <person name="Gryganskyi A."/>
            <person name="Culley D."/>
            <person name="Magnuson J.K."/>
            <person name="James T.Y."/>
            <person name="O'Malley M.A."/>
            <person name="Stajich J.E."/>
            <person name="Spatafora J.W."/>
            <person name="Visel A."/>
            <person name="Grigoriev I.V."/>
        </authorList>
    </citation>
    <scope>NUCLEOTIDE SEQUENCE [LARGE SCALE GENOMIC DNA]</scope>
    <source>
        <strain evidence="4 5">NRRL 3116</strain>
    </source>
</reference>
<dbReference type="OrthoDB" id="2123952at2759"/>